<name>A0A834HQP6_RHYFE</name>
<evidence type="ECO:0000313" key="2">
    <source>
        <dbReference type="Proteomes" id="UP000625711"/>
    </source>
</evidence>
<dbReference type="Proteomes" id="UP000625711">
    <property type="component" value="Unassembled WGS sequence"/>
</dbReference>
<gene>
    <name evidence="1" type="ORF">GWI33_020781</name>
</gene>
<organism evidence="1 2">
    <name type="scientific">Rhynchophorus ferrugineus</name>
    <name type="common">Red palm weevil</name>
    <name type="synonym">Curculio ferrugineus</name>
    <dbReference type="NCBI Taxonomy" id="354439"/>
    <lineage>
        <taxon>Eukaryota</taxon>
        <taxon>Metazoa</taxon>
        <taxon>Ecdysozoa</taxon>
        <taxon>Arthropoda</taxon>
        <taxon>Hexapoda</taxon>
        <taxon>Insecta</taxon>
        <taxon>Pterygota</taxon>
        <taxon>Neoptera</taxon>
        <taxon>Endopterygota</taxon>
        <taxon>Coleoptera</taxon>
        <taxon>Polyphaga</taxon>
        <taxon>Cucujiformia</taxon>
        <taxon>Curculionidae</taxon>
        <taxon>Dryophthorinae</taxon>
        <taxon>Rhynchophorus</taxon>
    </lineage>
</organism>
<reference evidence="1" key="1">
    <citation type="submission" date="2020-08" db="EMBL/GenBank/DDBJ databases">
        <title>Genome sequencing and assembly of the red palm weevil Rhynchophorus ferrugineus.</title>
        <authorList>
            <person name="Dias G.B."/>
            <person name="Bergman C.M."/>
            <person name="Manee M."/>
        </authorList>
    </citation>
    <scope>NUCLEOTIDE SEQUENCE</scope>
    <source>
        <strain evidence="1">AA-2017</strain>
        <tissue evidence="1">Whole larva</tissue>
    </source>
</reference>
<dbReference type="EMBL" id="JAACXV010014584">
    <property type="protein sequence ID" value="KAF7265698.1"/>
    <property type="molecule type" value="Genomic_DNA"/>
</dbReference>
<proteinExistence type="predicted"/>
<keyword evidence="2" id="KW-1185">Reference proteome</keyword>
<evidence type="ECO:0000313" key="1">
    <source>
        <dbReference type="EMBL" id="KAF7265698.1"/>
    </source>
</evidence>
<accession>A0A834HQP6</accession>
<protein>
    <submittedName>
        <fullName evidence="1">Uncharacterized protein</fullName>
    </submittedName>
</protein>
<comment type="caution">
    <text evidence="1">The sequence shown here is derived from an EMBL/GenBank/DDBJ whole genome shotgun (WGS) entry which is preliminary data.</text>
</comment>
<sequence length="82" mass="10021">MVVCENHFVLSSECYIEYKESYRIVFKKEFETKRIRERFSREKHSFAYDQRILEESTQNILINCYKHSNRNKASHTEIILVN</sequence>
<dbReference type="AlphaFoldDB" id="A0A834HQP6"/>